<dbReference type="EMBL" id="BQMJ01000063">
    <property type="protein sequence ID" value="GJQ15001.1"/>
    <property type="molecule type" value="Genomic_DNA"/>
</dbReference>
<dbReference type="Gene3D" id="1.10.8.10">
    <property type="entry name" value="DNA helicase RuvA subunit, C-terminal domain"/>
    <property type="match status" value="1"/>
</dbReference>
<feature type="domain" description="CUE" evidence="2">
    <location>
        <begin position="6"/>
        <end position="48"/>
    </location>
</feature>
<name>A0A9C7Q441_9RHOD</name>
<proteinExistence type="predicted"/>
<dbReference type="AlphaFoldDB" id="A0A9C7Q441"/>
<comment type="caution">
    <text evidence="3">The sequence shown here is derived from an EMBL/GenBank/DDBJ whole genome shotgun (WGS) entry which is preliminary data.</text>
</comment>
<organism evidence="3 4">
    <name type="scientific">Galdieria partita</name>
    <dbReference type="NCBI Taxonomy" id="83374"/>
    <lineage>
        <taxon>Eukaryota</taxon>
        <taxon>Rhodophyta</taxon>
        <taxon>Bangiophyceae</taxon>
        <taxon>Galdieriales</taxon>
        <taxon>Galdieriaceae</taxon>
        <taxon>Galdieria</taxon>
    </lineage>
</organism>
<dbReference type="InterPro" id="IPR003892">
    <property type="entry name" value="CUE"/>
</dbReference>
<gene>
    <name evidence="3" type="ORF">GpartN1_g6792.t1</name>
</gene>
<evidence type="ECO:0000313" key="3">
    <source>
        <dbReference type="EMBL" id="GJQ15001.1"/>
    </source>
</evidence>
<feature type="region of interest" description="Disordered" evidence="1">
    <location>
        <begin position="76"/>
        <end position="101"/>
    </location>
</feature>
<feature type="region of interest" description="Disordered" evidence="1">
    <location>
        <begin position="115"/>
        <end position="140"/>
    </location>
</feature>
<dbReference type="GO" id="GO:0043130">
    <property type="term" value="F:ubiquitin binding"/>
    <property type="evidence" value="ECO:0007669"/>
    <property type="project" value="InterPro"/>
</dbReference>
<feature type="compositionally biased region" description="Basic and acidic residues" evidence="1">
    <location>
        <begin position="88"/>
        <end position="101"/>
    </location>
</feature>
<evidence type="ECO:0000313" key="4">
    <source>
        <dbReference type="Proteomes" id="UP001061958"/>
    </source>
</evidence>
<reference evidence="3" key="2">
    <citation type="submission" date="2022-01" db="EMBL/GenBank/DDBJ databases">
        <authorList>
            <person name="Hirooka S."/>
            <person name="Miyagishima S.Y."/>
        </authorList>
    </citation>
    <scope>NUCLEOTIDE SEQUENCE</scope>
    <source>
        <strain evidence="3">NBRC 102759</strain>
    </source>
</reference>
<dbReference type="InterPro" id="IPR009060">
    <property type="entry name" value="UBA-like_sf"/>
</dbReference>
<evidence type="ECO:0000256" key="1">
    <source>
        <dbReference type="SAM" id="MobiDB-lite"/>
    </source>
</evidence>
<accession>A0A9C7Q441</accession>
<evidence type="ECO:0000259" key="2">
    <source>
        <dbReference type="PROSITE" id="PS51140"/>
    </source>
</evidence>
<dbReference type="SUPFAM" id="SSF46934">
    <property type="entry name" value="UBA-like"/>
    <property type="match status" value="1"/>
</dbReference>
<dbReference type="Proteomes" id="UP001061958">
    <property type="component" value="Unassembled WGS sequence"/>
</dbReference>
<keyword evidence="4" id="KW-1185">Reference proteome</keyword>
<dbReference type="PROSITE" id="PS51140">
    <property type="entry name" value="CUE"/>
    <property type="match status" value="1"/>
</dbReference>
<protein>
    <recommendedName>
        <fullName evidence="2">CUE domain-containing protein</fullName>
    </recommendedName>
</protein>
<sequence>MDQTKQKKDIVEQIMEICSVFEEEAKDALAACNNDLELAIERILSGKEYSWQKVSKRGRCFKSSTTKQLNTRHFDPKEQAKFTKKRSSKEGILEQKPQEGRKIGYSRILNDETKVDESTEQQHVQLKEDDDDRSFPRSSNYRQVRSMKTRWKKKEKLADKVNSSDKYVDWGTDDGNRNSLSKDIIHLLDSPSFHRNGMHRIEKSTMKEESYGSEELYETSSNSHMQQSMRDEYSMKSKNRLHFSSFEDKHFKPTTEVSLVNSTQKWEPIEDSRELRIRFGSLTLSSSIRCVTHEEENEVNRLQPVHFQSNKMKGLLRKSKNPVQTSLNQDFHVDSWNKVEGAQVPKDVDDNLVTNTTEQYITEYPFTSYNCPNSKFHGEVLNVSDFPKGDQTMQTDGAIMGTAYNESQMAKETHQRQNTSCNGIISSSSSSWTFHSSRLPPITKNRLEISDRVPVSLLSLDTERTHLQPFHYPRAPLVSNETSFGFHMPTFQEKASFSKQDNIRRSFQVSMDSNFMSQQSYPLDGALWKEMQRYPLEQPTMDRLSPVQSLHHHHLPLRTKPYMERYWK</sequence>
<reference evidence="3" key="1">
    <citation type="journal article" date="2022" name="Proc. Natl. Acad. Sci. U.S.A.">
        <title>Life cycle and functional genomics of the unicellular red alga Galdieria for elucidating algal and plant evolution and industrial use.</title>
        <authorList>
            <person name="Hirooka S."/>
            <person name="Itabashi T."/>
            <person name="Ichinose T.M."/>
            <person name="Onuma R."/>
            <person name="Fujiwara T."/>
            <person name="Yamashita S."/>
            <person name="Jong L.W."/>
            <person name="Tomita R."/>
            <person name="Iwane A.H."/>
            <person name="Miyagishima S.Y."/>
        </authorList>
    </citation>
    <scope>NUCLEOTIDE SEQUENCE</scope>
    <source>
        <strain evidence="3">NBRC 102759</strain>
    </source>
</reference>
<dbReference type="OrthoDB" id="10479386at2759"/>